<protein>
    <submittedName>
        <fullName evidence="1">Uncharacterized protein</fullName>
    </submittedName>
</protein>
<sequence length="78" mass="7961">MMLACAMHGSVLHGSVLHGSALHGSALPASVLGSASTKHNPPKPSVAGQVRVMSMRGQAYLVLYTDVPITPLARGLSA</sequence>
<accession>A0ABS4FDP0</accession>
<comment type="caution">
    <text evidence="1">The sequence shown here is derived from an EMBL/GenBank/DDBJ whole genome shotgun (WGS) entry which is preliminary data.</text>
</comment>
<dbReference type="RefSeq" id="WP_210095058.1">
    <property type="nucleotide sequence ID" value="NZ_CP139098.1"/>
</dbReference>
<dbReference type="EMBL" id="JAGGKI010000008">
    <property type="protein sequence ID" value="MBP1894373.1"/>
    <property type="molecule type" value="Genomic_DNA"/>
</dbReference>
<evidence type="ECO:0000313" key="2">
    <source>
        <dbReference type="Proteomes" id="UP000706926"/>
    </source>
</evidence>
<name>A0ABS4FDP0_9BACL</name>
<dbReference type="Proteomes" id="UP000706926">
    <property type="component" value="Unassembled WGS sequence"/>
</dbReference>
<organism evidence="1 2">
    <name type="scientific">Paenibacillus lactis</name>
    <dbReference type="NCBI Taxonomy" id="228574"/>
    <lineage>
        <taxon>Bacteria</taxon>
        <taxon>Bacillati</taxon>
        <taxon>Bacillota</taxon>
        <taxon>Bacilli</taxon>
        <taxon>Bacillales</taxon>
        <taxon>Paenibacillaceae</taxon>
        <taxon>Paenibacillus</taxon>
    </lineage>
</organism>
<keyword evidence="2" id="KW-1185">Reference proteome</keyword>
<evidence type="ECO:0000313" key="1">
    <source>
        <dbReference type="EMBL" id="MBP1894373.1"/>
    </source>
</evidence>
<dbReference type="GeneID" id="95405418"/>
<gene>
    <name evidence="1" type="ORF">J2Z18_003476</name>
</gene>
<proteinExistence type="predicted"/>
<reference evidence="1 2" key="1">
    <citation type="submission" date="2021-03" db="EMBL/GenBank/DDBJ databases">
        <title>Genomic Encyclopedia of Type Strains, Phase IV (KMG-IV): sequencing the most valuable type-strain genomes for metagenomic binning, comparative biology and taxonomic classification.</title>
        <authorList>
            <person name="Goeker M."/>
        </authorList>
    </citation>
    <scope>NUCLEOTIDE SEQUENCE [LARGE SCALE GENOMIC DNA]</scope>
    <source>
        <strain evidence="1 2">DSM 15596</strain>
    </source>
</reference>